<evidence type="ECO:0000313" key="9">
    <source>
        <dbReference type="Proteomes" id="UP000673975"/>
    </source>
</evidence>
<evidence type="ECO:0000256" key="1">
    <source>
        <dbReference type="ARBA" id="ARBA00022741"/>
    </source>
</evidence>
<dbReference type="InterPro" id="IPR000330">
    <property type="entry name" value="SNF2_N"/>
</dbReference>
<sequence>MIVKLETSLKTGHIVKNLIPNEPVKIIDIQEAGEVLLIDYIGLHSRTSSNHALQKERIQELQVVSQDGTFTFDGNPQHFKIFAEAERVHAAYQFDPLFAVNCSLVDPLPHQIEAVYKFLLPQPKIRFLLADDTGAGKTIMAGLLLKEMILRGLIERILIVVPGGLTKQWQIDEMGMKFNLPFKLADRAAFNSDPSIFYSSPRLVTSLDFIRSEDVLNSLSSTRWDMVIVDEAHKLSAFEYGRKRYISKRYDAIHTLSKLCEHLLLLTATPHRGRKDTFKYLMQLLDEDIFASDNLVTDRVQELTKEGVNKFFIRRLKEEMRDWQENLLFKERQTRTVQYRLTDEEKKLYDAVTYYLTSKRKEAHDSANIHVSLALMVMQRRLTSSIYAIRRTLYNRFQALQGLLEELRKNPDLWKQRQKMDLGIDNPDDFDDLDDEEREGLETILSDPRKFKLFTTASSPKEIREEMEQVKDLYELADRLYSQQQEEQKYRKLRELLSSQGVLDQEEKLVLFTEHKDTLEYLNKRLTQNGYHVVTIHGGMNVDQRQEAQRQFASEAQILIATDAAGEGINLQFCRLMINWDIPWNPNRLEQRMGRIHRYGQKDDVIVFNLVAQNTREGKVLEKLLTKLDAIREQIGDDRVYDVISDLFDDVGLDEIVADYFDGDTSHYTDSIDTHVTEQQVRDRIAEQKKSLAHTKVDYAQAHLLKEHSDEKRLQPIYIRMFFEQAFNALGGRYKKETGDVFRVEHLPEQIAKELQQTYHFSSEVKKMRFCFDKDVFLKTQKKVSLGSLFYINPGNPLFDTLLTIVRQTYREEALKGTVLVSPTKSDSGYAFLVKSQLTDNRPTRQHQNIVDEQICLVMQGHDDEFRVTSPARIIDLHPPVNYELQVDSPEQVTQVQVRNWVFSNVTQPQLESAKERIHGDAIRRKEYLESAFRQVIVDLTAEMEGHQQQLLIGNNAGAEEKISDLRSRIDQLQQKRAERLENIDQMLTINPKAPEVIGCIYLVPLTEMQFKNHYGMSRDDEAEQIAMTTAMQYETDQGRAPEDVSAQNEGYDIRSTDENGLKRYIEVKGRSADGGVMISENEMNRLAQLGDTAWLYIVTHCKSKPHLSVIENPGNRLKFQVKSKGIQYFVPETEWKSKQENI</sequence>
<evidence type="ECO:0000256" key="5">
    <source>
        <dbReference type="SAM" id="Coils"/>
    </source>
</evidence>
<dbReference type="InterPro" id="IPR014001">
    <property type="entry name" value="Helicase_ATP-bd"/>
</dbReference>
<organism evidence="8 9">
    <name type="scientific">Natronogracilivirga saccharolytica</name>
    <dbReference type="NCBI Taxonomy" id="2812953"/>
    <lineage>
        <taxon>Bacteria</taxon>
        <taxon>Pseudomonadati</taxon>
        <taxon>Balneolota</taxon>
        <taxon>Balneolia</taxon>
        <taxon>Balneolales</taxon>
        <taxon>Cyclonatronaceae</taxon>
        <taxon>Natronogracilivirga</taxon>
    </lineage>
</organism>
<dbReference type="AlphaFoldDB" id="A0A8J7RM69"/>
<evidence type="ECO:0000256" key="3">
    <source>
        <dbReference type="ARBA" id="ARBA00022806"/>
    </source>
</evidence>
<reference evidence="8" key="1">
    <citation type="submission" date="2021-02" db="EMBL/GenBank/DDBJ databases">
        <title>Natronogracilivirga saccharolytica gen. nov. sp. nov. a new anaerobic, haloalkiliphilic carbohydrate-fermenting bacterium from soda lake and proposing of Cyclonatronumiaceae fam. nov. in the phylum Balneolaeota.</title>
        <authorList>
            <person name="Zhilina T.N."/>
            <person name="Sorokin D.Y."/>
            <person name="Zavarzina D.G."/>
            <person name="Toshchakov S.V."/>
            <person name="Kublanov I.V."/>
        </authorList>
    </citation>
    <scope>NUCLEOTIDE SEQUENCE</scope>
    <source>
        <strain evidence="8">Z-1702</strain>
    </source>
</reference>
<dbReference type="GO" id="GO:0004386">
    <property type="term" value="F:helicase activity"/>
    <property type="evidence" value="ECO:0007669"/>
    <property type="project" value="UniProtKB-KW"/>
</dbReference>
<dbReference type="PROSITE" id="PS51192">
    <property type="entry name" value="HELICASE_ATP_BIND_1"/>
    <property type="match status" value="1"/>
</dbReference>
<feature type="coiled-coil region" evidence="5">
    <location>
        <begin position="956"/>
        <end position="983"/>
    </location>
</feature>
<name>A0A8J7RM69_9BACT</name>
<dbReference type="PROSITE" id="PS51194">
    <property type="entry name" value="HELICASE_CTER"/>
    <property type="match status" value="1"/>
</dbReference>
<dbReference type="InterPro" id="IPR038718">
    <property type="entry name" value="SNF2-like_sf"/>
</dbReference>
<evidence type="ECO:0000256" key="2">
    <source>
        <dbReference type="ARBA" id="ARBA00022801"/>
    </source>
</evidence>
<comment type="caution">
    <text evidence="8">The sequence shown here is derived from an EMBL/GenBank/DDBJ whole genome shotgun (WGS) entry which is preliminary data.</text>
</comment>
<dbReference type="Gene3D" id="3.40.50.300">
    <property type="entry name" value="P-loop containing nucleotide triphosphate hydrolases"/>
    <property type="match status" value="1"/>
</dbReference>
<dbReference type="PANTHER" id="PTHR45766:SF6">
    <property type="entry name" value="SWI_SNF-RELATED MATRIX-ASSOCIATED ACTIN-DEPENDENT REGULATOR OF CHROMATIN SUBFAMILY A-LIKE PROTEIN 1"/>
    <property type="match status" value="1"/>
</dbReference>
<dbReference type="InterPro" id="IPR024975">
    <property type="entry name" value="NOV_C"/>
</dbReference>
<keyword evidence="5" id="KW-0175">Coiled coil</keyword>
<keyword evidence="3" id="KW-0347">Helicase</keyword>
<feature type="domain" description="Helicase ATP-binding" evidence="6">
    <location>
        <begin position="118"/>
        <end position="288"/>
    </location>
</feature>
<dbReference type="InterPro" id="IPR057342">
    <property type="entry name" value="DEXDc_RapA"/>
</dbReference>
<evidence type="ECO:0000313" key="8">
    <source>
        <dbReference type="EMBL" id="MBP3193470.1"/>
    </source>
</evidence>
<accession>A0A8J7RM69</accession>
<gene>
    <name evidence="8" type="ORF">NATSA_12415</name>
</gene>
<dbReference type="EMBL" id="JAFIDN010000010">
    <property type="protein sequence ID" value="MBP3193470.1"/>
    <property type="molecule type" value="Genomic_DNA"/>
</dbReference>
<evidence type="ECO:0000259" key="6">
    <source>
        <dbReference type="PROSITE" id="PS51192"/>
    </source>
</evidence>
<feature type="domain" description="Helicase C-terminal" evidence="7">
    <location>
        <begin position="485"/>
        <end position="648"/>
    </location>
</feature>
<dbReference type="SUPFAM" id="SSF52540">
    <property type="entry name" value="P-loop containing nucleoside triphosphate hydrolases"/>
    <property type="match status" value="2"/>
</dbReference>
<dbReference type="Pfam" id="PF00271">
    <property type="entry name" value="Helicase_C"/>
    <property type="match status" value="1"/>
</dbReference>
<dbReference type="InterPro" id="IPR027417">
    <property type="entry name" value="P-loop_NTPase"/>
</dbReference>
<dbReference type="SMART" id="SM00490">
    <property type="entry name" value="HELICc"/>
    <property type="match status" value="1"/>
</dbReference>
<dbReference type="InterPro" id="IPR049730">
    <property type="entry name" value="SNF2/RAD54-like_C"/>
</dbReference>
<dbReference type="CDD" id="cd18011">
    <property type="entry name" value="DEXDc_RapA"/>
    <property type="match status" value="1"/>
</dbReference>
<protein>
    <submittedName>
        <fullName evidence="8">DUF3883 domain-containing protein</fullName>
    </submittedName>
</protein>
<evidence type="ECO:0000256" key="4">
    <source>
        <dbReference type="ARBA" id="ARBA00022840"/>
    </source>
</evidence>
<dbReference type="Proteomes" id="UP000673975">
    <property type="component" value="Unassembled WGS sequence"/>
</dbReference>
<keyword evidence="4" id="KW-0067">ATP-binding</keyword>
<dbReference type="GO" id="GO:0016787">
    <property type="term" value="F:hydrolase activity"/>
    <property type="evidence" value="ECO:0007669"/>
    <property type="project" value="UniProtKB-KW"/>
</dbReference>
<dbReference type="SMART" id="SM00487">
    <property type="entry name" value="DEXDc"/>
    <property type="match status" value="1"/>
</dbReference>
<dbReference type="Pfam" id="PF13020">
    <property type="entry name" value="NOV_C"/>
    <property type="match status" value="1"/>
</dbReference>
<dbReference type="RefSeq" id="WP_210512923.1">
    <property type="nucleotide sequence ID" value="NZ_JAFIDN010000010.1"/>
</dbReference>
<evidence type="ECO:0000259" key="7">
    <source>
        <dbReference type="PROSITE" id="PS51194"/>
    </source>
</evidence>
<dbReference type="Pfam" id="PF00176">
    <property type="entry name" value="SNF2-rel_dom"/>
    <property type="match status" value="1"/>
</dbReference>
<dbReference type="GO" id="GO:0005524">
    <property type="term" value="F:ATP binding"/>
    <property type="evidence" value="ECO:0007669"/>
    <property type="project" value="UniProtKB-KW"/>
</dbReference>
<dbReference type="CDD" id="cd18793">
    <property type="entry name" value="SF2_C_SNF"/>
    <property type="match status" value="1"/>
</dbReference>
<keyword evidence="1" id="KW-0547">Nucleotide-binding</keyword>
<proteinExistence type="predicted"/>
<dbReference type="PANTHER" id="PTHR45766">
    <property type="entry name" value="DNA ANNEALING HELICASE AND ENDONUCLEASE ZRANB3 FAMILY MEMBER"/>
    <property type="match status" value="1"/>
</dbReference>
<dbReference type="InterPro" id="IPR001650">
    <property type="entry name" value="Helicase_C-like"/>
</dbReference>
<keyword evidence="2" id="KW-0378">Hydrolase</keyword>
<dbReference type="Gene3D" id="3.40.50.10810">
    <property type="entry name" value="Tandem AAA-ATPase domain"/>
    <property type="match status" value="1"/>
</dbReference>
<keyword evidence="9" id="KW-1185">Reference proteome</keyword>